<name>A0A2P1QP78_9LEPT</name>
<accession>A0A2P1QP78</accession>
<keyword evidence="1" id="KW-1133">Transmembrane helix</keyword>
<proteinExistence type="predicted"/>
<sequence length="107" mass="12011">MKFLYTDDRSGKRSDTTLRTWIVFVLAIGYLTALSILSIVSPDSLRPLHIDLIQWLIVFYSAAGSFYLGKRINENLNSKTKALSDLIDNIGEKTGDKKQSEIGSSRL</sequence>
<dbReference type="EMBL" id="CP027843">
    <property type="protein sequence ID" value="AVQ10720.1"/>
    <property type="molecule type" value="Genomic_DNA"/>
</dbReference>
<protein>
    <submittedName>
        <fullName evidence="2">Uncharacterized protein</fullName>
    </submittedName>
</protein>
<evidence type="ECO:0000313" key="2">
    <source>
        <dbReference type="EMBL" id="AVQ10720.1"/>
    </source>
</evidence>
<keyword evidence="1" id="KW-0812">Transmembrane</keyword>
<feature type="transmembrane region" description="Helical" evidence="1">
    <location>
        <begin position="21"/>
        <end position="40"/>
    </location>
</feature>
<gene>
    <name evidence="2" type="ORF">XB16_0373</name>
</gene>
<feature type="transmembrane region" description="Helical" evidence="1">
    <location>
        <begin position="52"/>
        <end position="69"/>
    </location>
</feature>
<dbReference type="Proteomes" id="UP000033961">
    <property type="component" value="Chromosome I"/>
</dbReference>
<evidence type="ECO:0000313" key="3">
    <source>
        <dbReference type="Proteomes" id="UP000033961"/>
    </source>
</evidence>
<evidence type="ECO:0000256" key="1">
    <source>
        <dbReference type="SAM" id="Phobius"/>
    </source>
</evidence>
<reference evidence="2 3" key="1">
    <citation type="journal article" date="2015" name="Genome Announc.">
        <title>Draft Genome Sequences of Leptospira santarosai Strains U160, U164, and U233, Isolated from Asymptomatic Cattle.</title>
        <authorList>
            <person name="Kremer F.S."/>
            <person name="Eslabao M.R."/>
            <person name="Provisor M."/>
            <person name="Woloski R.D."/>
            <person name="Ramires O.V."/>
            <person name="Moreno L.Z."/>
            <person name="Moreno A.M."/>
            <person name="Hamond C."/>
            <person name="Lilenbaum W."/>
            <person name="Dellagostin O.A."/>
        </authorList>
    </citation>
    <scope>NUCLEOTIDE SEQUENCE [LARGE SCALE GENOMIC DNA]</scope>
    <source>
        <strain evidence="2 3">U160</strain>
    </source>
</reference>
<organism evidence="2 3">
    <name type="scientific">Leptospira santarosai</name>
    <dbReference type="NCBI Taxonomy" id="28183"/>
    <lineage>
        <taxon>Bacteria</taxon>
        <taxon>Pseudomonadati</taxon>
        <taxon>Spirochaetota</taxon>
        <taxon>Spirochaetia</taxon>
        <taxon>Leptospirales</taxon>
        <taxon>Leptospiraceae</taxon>
        <taxon>Leptospira</taxon>
    </lineage>
</organism>
<keyword evidence="1" id="KW-0472">Membrane</keyword>
<dbReference type="AlphaFoldDB" id="A0A2P1QP78"/>